<protein>
    <recommendedName>
        <fullName evidence="6">DUF1240 domain-containing protein</fullName>
    </recommendedName>
</protein>
<feature type="transmembrane region" description="Helical" evidence="1">
    <location>
        <begin position="81"/>
        <end position="103"/>
    </location>
</feature>
<keyword evidence="1" id="KW-0812">Transmembrane</keyword>
<evidence type="ECO:0000313" key="5">
    <source>
        <dbReference type="Proteomes" id="UP000236547"/>
    </source>
</evidence>
<keyword evidence="1" id="KW-0472">Membrane</keyword>
<dbReference type="GeneID" id="94024765"/>
<evidence type="ECO:0008006" key="6">
    <source>
        <dbReference type="Google" id="ProtNLM"/>
    </source>
</evidence>
<dbReference type="Proteomes" id="UP000236449">
    <property type="component" value="Unassembled WGS sequence"/>
</dbReference>
<keyword evidence="1" id="KW-1133">Transmembrane helix</keyword>
<gene>
    <name evidence="3" type="ORF">C1N32_13705</name>
    <name evidence="2" type="ORF">C1O25_22085</name>
</gene>
<dbReference type="Proteomes" id="UP000236547">
    <property type="component" value="Unassembled WGS sequence"/>
</dbReference>
<dbReference type="AlphaFoldDB" id="A0A2J8I0K0"/>
<name>A0A2J8I0K0_VIBDI</name>
<feature type="transmembrane region" description="Helical" evidence="1">
    <location>
        <begin position="47"/>
        <end position="69"/>
    </location>
</feature>
<sequence length="146" mass="15983">MKKIQISGIVFFALFLVGYLAIGAPEELALPFLPLELRVRLLGYTSYIALAILPPLLLGSIGIMTHQLCHPQREVTSYSKVWLKVAYISLTIGLLALVSRGYLGYQVNKAGYVKCINESRTSSKNSWRVYAKDLSLCKSSSGIAGG</sequence>
<evidence type="ECO:0000313" key="2">
    <source>
        <dbReference type="EMBL" id="PNH95957.1"/>
    </source>
</evidence>
<accession>A0A2J8I0K0</accession>
<proteinExistence type="predicted"/>
<evidence type="ECO:0000313" key="3">
    <source>
        <dbReference type="EMBL" id="PNI04055.1"/>
    </source>
</evidence>
<evidence type="ECO:0000313" key="4">
    <source>
        <dbReference type="Proteomes" id="UP000236449"/>
    </source>
</evidence>
<organism evidence="3 4">
    <name type="scientific">Vibrio diazotrophicus</name>
    <dbReference type="NCBI Taxonomy" id="685"/>
    <lineage>
        <taxon>Bacteria</taxon>
        <taxon>Pseudomonadati</taxon>
        <taxon>Pseudomonadota</taxon>
        <taxon>Gammaproteobacteria</taxon>
        <taxon>Vibrionales</taxon>
        <taxon>Vibrionaceae</taxon>
        <taxon>Vibrio</taxon>
    </lineage>
</organism>
<dbReference type="RefSeq" id="WP_042487452.1">
    <property type="nucleotide sequence ID" value="NZ_CBCRWT010000066.1"/>
</dbReference>
<dbReference type="OrthoDB" id="5871607at2"/>
<dbReference type="EMBL" id="POSM01000061">
    <property type="protein sequence ID" value="PNH95957.1"/>
    <property type="molecule type" value="Genomic_DNA"/>
</dbReference>
<reference evidence="4 5" key="1">
    <citation type="submission" date="2018-01" db="EMBL/GenBank/DDBJ databases">
        <title>Draft genome sequences of six Vibrio diazotrophicus strains isolated from deep-sea sediments of the Baltic Sea.</title>
        <authorList>
            <person name="Castillo D."/>
            <person name="Vandieken V."/>
            <person name="Chiang O."/>
            <person name="Middelboe M."/>
        </authorList>
    </citation>
    <scope>NUCLEOTIDE SEQUENCE [LARGE SCALE GENOMIC DNA]</scope>
    <source>
        <strain evidence="3 4">60.27F</strain>
        <strain evidence="2 5">65.10M</strain>
    </source>
</reference>
<keyword evidence="5" id="KW-1185">Reference proteome</keyword>
<evidence type="ECO:0000256" key="1">
    <source>
        <dbReference type="SAM" id="Phobius"/>
    </source>
</evidence>
<dbReference type="EMBL" id="POSK01000009">
    <property type="protein sequence ID" value="PNI04055.1"/>
    <property type="molecule type" value="Genomic_DNA"/>
</dbReference>
<comment type="caution">
    <text evidence="3">The sequence shown here is derived from an EMBL/GenBank/DDBJ whole genome shotgun (WGS) entry which is preliminary data.</text>
</comment>